<dbReference type="GO" id="GO:0003724">
    <property type="term" value="F:RNA helicase activity"/>
    <property type="evidence" value="ECO:0007669"/>
    <property type="project" value="UniProtKB-EC"/>
</dbReference>
<dbReference type="EC" id="3.6.4.13" evidence="5"/>
<evidence type="ECO:0000313" key="9">
    <source>
        <dbReference type="EMBL" id="KIO34588.1"/>
    </source>
</evidence>
<dbReference type="OrthoDB" id="10256233at2759"/>
<organism evidence="9 10">
    <name type="scientific">Tulasnella calospora MUT 4182</name>
    <dbReference type="NCBI Taxonomy" id="1051891"/>
    <lineage>
        <taxon>Eukaryota</taxon>
        <taxon>Fungi</taxon>
        <taxon>Dikarya</taxon>
        <taxon>Basidiomycota</taxon>
        <taxon>Agaricomycotina</taxon>
        <taxon>Agaricomycetes</taxon>
        <taxon>Cantharellales</taxon>
        <taxon>Tulasnellaceae</taxon>
        <taxon>Tulasnella</taxon>
    </lineage>
</organism>
<protein>
    <recommendedName>
        <fullName evidence="5">ATP-dependent RNA helicase</fullName>
        <ecNumber evidence="5">3.6.4.13</ecNumber>
    </recommendedName>
</protein>
<evidence type="ECO:0000256" key="3">
    <source>
        <dbReference type="ARBA" id="ARBA00022840"/>
    </source>
</evidence>
<reference evidence="9 10" key="1">
    <citation type="submission" date="2014-04" db="EMBL/GenBank/DDBJ databases">
        <authorList>
            <consortium name="DOE Joint Genome Institute"/>
            <person name="Kuo A."/>
            <person name="Girlanda M."/>
            <person name="Perotto S."/>
            <person name="Kohler A."/>
            <person name="Nagy L.G."/>
            <person name="Floudas D."/>
            <person name="Copeland A."/>
            <person name="Barry K.W."/>
            <person name="Cichocki N."/>
            <person name="Veneault-Fourrey C."/>
            <person name="LaButti K."/>
            <person name="Lindquist E.A."/>
            <person name="Lipzen A."/>
            <person name="Lundell T."/>
            <person name="Morin E."/>
            <person name="Murat C."/>
            <person name="Sun H."/>
            <person name="Tunlid A."/>
            <person name="Henrissat B."/>
            <person name="Grigoriev I.V."/>
            <person name="Hibbett D.S."/>
            <person name="Martin F."/>
            <person name="Nordberg H.P."/>
            <person name="Cantor M.N."/>
            <person name="Hua S.X."/>
        </authorList>
    </citation>
    <scope>NUCLEOTIDE SEQUENCE [LARGE SCALE GENOMIC DNA]</scope>
    <source>
        <strain evidence="9 10">MUT 4182</strain>
    </source>
</reference>
<feature type="compositionally biased region" description="Polar residues" evidence="6">
    <location>
        <begin position="25"/>
        <end position="51"/>
    </location>
</feature>
<dbReference type="Pfam" id="PF00271">
    <property type="entry name" value="Helicase_C"/>
    <property type="match status" value="1"/>
</dbReference>
<evidence type="ECO:0000256" key="2">
    <source>
        <dbReference type="ARBA" id="ARBA00022801"/>
    </source>
</evidence>
<dbReference type="InterPro" id="IPR027417">
    <property type="entry name" value="P-loop_NTPase"/>
</dbReference>
<gene>
    <name evidence="9" type="ORF">M407DRAFT_209840</name>
</gene>
<keyword evidence="2 5" id="KW-0378">Hydrolase</keyword>
<feature type="domain" description="Helicase C-terminal" evidence="8">
    <location>
        <begin position="371"/>
        <end position="547"/>
    </location>
</feature>
<name>A0A0C3LKE3_9AGAM</name>
<dbReference type="CDD" id="cd18787">
    <property type="entry name" value="SF2_C_DEAD"/>
    <property type="match status" value="1"/>
</dbReference>
<dbReference type="AlphaFoldDB" id="A0A0C3LKE3"/>
<dbReference type="SMART" id="SM00487">
    <property type="entry name" value="DEXDc"/>
    <property type="match status" value="1"/>
</dbReference>
<sequence length="547" mass="59660">MDYNRKSTEKSETLSQEKGRVRVTRTVQASKASLHQSGIPSSLKDQLSSTDKLTIRPEDSIKFTSSALLPGLVDSVKDLIGKDARPTPIQALSLAHFATSPEEERKRRRTRETLLASETGSGKSLAYLLPVIQGLKATEGASVTEGASTGPKTPNPNLVSGPRAIILCPTHELSRQITTYAKSLCHNVKLRIVCASNPNARGGSSKSGNWDASISPEGLIPGFGGRAVDILIGTPPTILSLIGGKELGDRKAISAVRRLDQEGEEEVGARMSLERLEWLVIDEADVMFDRSFIETTQAILEDAATQNRQAETSHLQANLILSSATIPLSLSKYLDAHFPRIVRLASPRVHRLPKLLKTEYVQLTDGNKNATISKKIEAVWAEDAQDRQAGRSTHKSKIVIFANETKVARRLADYLKQKGVESLVLVGDAEERRKGSNQHLAGFLSPAAMPSTTRATQEGPDASSGPRILITTSLLSRGLDFDPSIRHVFVADEPRSAVDFIHRAGRTGRAGNVGTVVLFEKGSRGDRRREGKIVRLERFGKVSKRRR</sequence>
<keyword evidence="4 5" id="KW-0694">RNA-binding</keyword>
<feature type="region of interest" description="Disordered" evidence="6">
    <location>
        <begin position="436"/>
        <end position="466"/>
    </location>
</feature>
<evidence type="ECO:0000256" key="1">
    <source>
        <dbReference type="ARBA" id="ARBA00022741"/>
    </source>
</evidence>
<dbReference type="InterPro" id="IPR001650">
    <property type="entry name" value="Helicase_C-like"/>
</dbReference>
<feature type="region of interest" description="Disordered" evidence="6">
    <location>
        <begin position="1"/>
        <end position="51"/>
    </location>
</feature>
<evidence type="ECO:0000259" key="8">
    <source>
        <dbReference type="PROSITE" id="PS51194"/>
    </source>
</evidence>
<dbReference type="SUPFAM" id="SSF52540">
    <property type="entry name" value="P-loop containing nucleoside triphosphate hydrolases"/>
    <property type="match status" value="1"/>
</dbReference>
<dbReference type="HOGENOM" id="CLU_003041_18_1_1"/>
<dbReference type="Proteomes" id="UP000054248">
    <property type="component" value="Unassembled WGS sequence"/>
</dbReference>
<feature type="compositionally biased region" description="Basic and acidic residues" evidence="6">
    <location>
        <begin position="1"/>
        <end position="20"/>
    </location>
</feature>
<feature type="domain" description="Helicase ATP-binding" evidence="7">
    <location>
        <begin position="104"/>
        <end position="344"/>
    </location>
</feature>
<comment type="catalytic activity">
    <reaction evidence="5">
        <text>ATP + H2O = ADP + phosphate + H(+)</text>
        <dbReference type="Rhea" id="RHEA:13065"/>
        <dbReference type="ChEBI" id="CHEBI:15377"/>
        <dbReference type="ChEBI" id="CHEBI:15378"/>
        <dbReference type="ChEBI" id="CHEBI:30616"/>
        <dbReference type="ChEBI" id="CHEBI:43474"/>
        <dbReference type="ChEBI" id="CHEBI:456216"/>
        <dbReference type="EC" id="3.6.4.13"/>
    </reaction>
</comment>
<evidence type="ECO:0000313" key="10">
    <source>
        <dbReference type="Proteomes" id="UP000054248"/>
    </source>
</evidence>
<reference evidence="10" key="2">
    <citation type="submission" date="2015-01" db="EMBL/GenBank/DDBJ databases">
        <title>Evolutionary Origins and Diversification of the Mycorrhizal Mutualists.</title>
        <authorList>
            <consortium name="DOE Joint Genome Institute"/>
            <consortium name="Mycorrhizal Genomics Consortium"/>
            <person name="Kohler A."/>
            <person name="Kuo A."/>
            <person name="Nagy L.G."/>
            <person name="Floudas D."/>
            <person name="Copeland A."/>
            <person name="Barry K.W."/>
            <person name="Cichocki N."/>
            <person name="Veneault-Fourrey C."/>
            <person name="LaButti K."/>
            <person name="Lindquist E.A."/>
            <person name="Lipzen A."/>
            <person name="Lundell T."/>
            <person name="Morin E."/>
            <person name="Murat C."/>
            <person name="Riley R."/>
            <person name="Ohm R."/>
            <person name="Sun H."/>
            <person name="Tunlid A."/>
            <person name="Henrissat B."/>
            <person name="Grigoriev I.V."/>
            <person name="Hibbett D.S."/>
            <person name="Martin F."/>
        </authorList>
    </citation>
    <scope>NUCLEOTIDE SEQUENCE [LARGE SCALE GENOMIC DNA]</scope>
    <source>
        <strain evidence="10">MUT 4182</strain>
    </source>
</reference>
<keyword evidence="3 5" id="KW-0067">ATP-binding</keyword>
<evidence type="ECO:0000256" key="6">
    <source>
        <dbReference type="SAM" id="MobiDB-lite"/>
    </source>
</evidence>
<dbReference type="STRING" id="1051891.A0A0C3LKE3"/>
<evidence type="ECO:0000256" key="4">
    <source>
        <dbReference type="ARBA" id="ARBA00022884"/>
    </source>
</evidence>
<proteinExistence type="inferred from homology"/>
<keyword evidence="5" id="KW-0347">Helicase</keyword>
<dbReference type="PROSITE" id="PS51194">
    <property type="entry name" value="HELICASE_CTER"/>
    <property type="match status" value="1"/>
</dbReference>
<accession>A0A0C3LKE3</accession>
<dbReference type="Pfam" id="PF00270">
    <property type="entry name" value="DEAD"/>
    <property type="match status" value="1"/>
</dbReference>
<comment type="domain">
    <text evidence="5">The Q motif is unique to and characteristic of the DEAD box family of RNA helicases and controls ATP binding and hydrolysis.</text>
</comment>
<evidence type="ECO:0000256" key="5">
    <source>
        <dbReference type="RuleBase" id="RU365068"/>
    </source>
</evidence>
<keyword evidence="1 5" id="KW-0547">Nucleotide-binding</keyword>
<comment type="function">
    <text evidence="5">RNA helicase.</text>
</comment>
<dbReference type="InterPro" id="IPR014001">
    <property type="entry name" value="Helicase_ATP-bd"/>
</dbReference>
<dbReference type="SMART" id="SM00490">
    <property type="entry name" value="HELICc"/>
    <property type="match status" value="1"/>
</dbReference>
<keyword evidence="10" id="KW-1185">Reference proteome</keyword>
<evidence type="ECO:0000259" key="7">
    <source>
        <dbReference type="PROSITE" id="PS51192"/>
    </source>
</evidence>
<comment type="similarity">
    <text evidence="5">Belongs to the DEAD box helicase family.</text>
</comment>
<dbReference type="Gene3D" id="3.40.50.300">
    <property type="entry name" value="P-loop containing nucleotide triphosphate hydrolases"/>
    <property type="match status" value="2"/>
</dbReference>
<dbReference type="GO" id="GO:0005524">
    <property type="term" value="F:ATP binding"/>
    <property type="evidence" value="ECO:0007669"/>
    <property type="project" value="UniProtKB-UniRule"/>
</dbReference>
<dbReference type="EMBL" id="KN822942">
    <property type="protein sequence ID" value="KIO34588.1"/>
    <property type="molecule type" value="Genomic_DNA"/>
</dbReference>
<dbReference type="GO" id="GO:0016787">
    <property type="term" value="F:hydrolase activity"/>
    <property type="evidence" value="ECO:0007669"/>
    <property type="project" value="UniProtKB-KW"/>
</dbReference>
<dbReference type="InterPro" id="IPR011545">
    <property type="entry name" value="DEAD/DEAH_box_helicase_dom"/>
</dbReference>
<dbReference type="PANTHER" id="PTHR24031">
    <property type="entry name" value="RNA HELICASE"/>
    <property type="match status" value="1"/>
</dbReference>
<dbReference type="PROSITE" id="PS51192">
    <property type="entry name" value="HELICASE_ATP_BIND_1"/>
    <property type="match status" value="1"/>
</dbReference>
<dbReference type="GO" id="GO:0003723">
    <property type="term" value="F:RNA binding"/>
    <property type="evidence" value="ECO:0007669"/>
    <property type="project" value="UniProtKB-UniRule"/>
</dbReference>